<proteinExistence type="predicted"/>
<feature type="domain" description="XdhC Rossmann" evidence="2">
    <location>
        <begin position="160"/>
        <end position="300"/>
    </location>
</feature>
<sequence>MFDRAALSRAVAAHGSVARVVIASVKGSAPREAGTAMLVWDTGFSGTIGGGRLEYEALAKAREQLAEGTQTRLSRMALGPAVNQCCGGAVTLVTECFDAARLAGLPEAAHFARPVDSGAQGLPNTAARAITRAEKTGTPMPTILSGGWLIEPFAALARPVYIHGAGHVGRALAQCLAPLPGIETHLVDSREDWLSGLPENIVIHRDQPAEAVIAAAPDTAWHYIMTPDHDADLALCHMLLQRDFAFTGLIGSATKWARFRSRLRALGHGPDRIARITCPIGDPALGKHPQAIAIGIAADLLNTRAARSANREQTA</sequence>
<dbReference type="Pfam" id="PF13478">
    <property type="entry name" value="XdhC_C"/>
    <property type="match status" value="1"/>
</dbReference>
<evidence type="ECO:0000313" key="3">
    <source>
        <dbReference type="EMBL" id="SEO71775.1"/>
    </source>
</evidence>
<dbReference type="InterPro" id="IPR003777">
    <property type="entry name" value="XdhC_CoxI"/>
</dbReference>
<dbReference type="Proteomes" id="UP000198893">
    <property type="component" value="Unassembled WGS sequence"/>
</dbReference>
<organism evidence="3 4">
    <name type="scientific">Salinihabitans flavidus</name>
    <dbReference type="NCBI Taxonomy" id="569882"/>
    <lineage>
        <taxon>Bacteria</taxon>
        <taxon>Pseudomonadati</taxon>
        <taxon>Pseudomonadota</taxon>
        <taxon>Alphaproteobacteria</taxon>
        <taxon>Rhodobacterales</taxon>
        <taxon>Roseobacteraceae</taxon>
        <taxon>Salinihabitans</taxon>
    </lineage>
</organism>
<dbReference type="SUPFAM" id="SSF51735">
    <property type="entry name" value="NAD(P)-binding Rossmann-fold domains"/>
    <property type="match status" value="1"/>
</dbReference>
<dbReference type="NCBIfam" id="TIGR02964">
    <property type="entry name" value="xanthine_xdhC"/>
    <property type="match status" value="1"/>
</dbReference>
<evidence type="ECO:0000259" key="1">
    <source>
        <dbReference type="Pfam" id="PF02625"/>
    </source>
</evidence>
<dbReference type="AlphaFoldDB" id="A0A1H8RZI9"/>
<dbReference type="Pfam" id="PF02625">
    <property type="entry name" value="XdhC_CoxI"/>
    <property type="match status" value="1"/>
</dbReference>
<evidence type="ECO:0000313" key="4">
    <source>
        <dbReference type="Proteomes" id="UP000198893"/>
    </source>
</evidence>
<protein>
    <submittedName>
        <fullName evidence="3">Molybdenum cofactor sulfurylase</fullName>
    </submittedName>
</protein>
<dbReference type="STRING" id="569882.SAMN04490248_11053"/>
<evidence type="ECO:0000259" key="2">
    <source>
        <dbReference type="Pfam" id="PF13478"/>
    </source>
</evidence>
<dbReference type="PANTHER" id="PTHR30388:SF6">
    <property type="entry name" value="XANTHINE DEHYDROGENASE SUBUNIT A-RELATED"/>
    <property type="match status" value="1"/>
</dbReference>
<dbReference type="InterPro" id="IPR014308">
    <property type="entry name" value="Xanthine_DH_XdhC"/>
</dbReference>
<gene>
    <name evidence="3" type="ORF">SAMN04490248_11053</name>
</gene>
<accession>A0A1H8RZI9</accession>
<reference evidence="3 4" key="1">
    <citation type="submission" date="2016-10" db="EMBL/GenBank/DDBJ databases">
        <authorList>
            <person name="de Groot N.N."/>
        </authorList>
    </citation>
    <scope>NUCLEOTIDE SEQUENCE [LARGE SCALE GENOMIC DNA]</scope>
    <source>
        <strain evidence="3 4">DSM 27842</strain>
    </source>
</reference>
<name>A0A1H8RZI9_9RHOB</name>
<dbReference type="EMBL" id="FODS01000010">
    <property type="protein sequence ID" value="SEO71775.1"/>
    <property type="molecule type" value="Genomic_DNA"/>
</dbReference>
<dbReference type="InterPro" id="IPR027051">
    <property type="entry name" value="XdhC_Rossmann_dom"/>
</dbReference>
<dbReference type="InterPro" id="IPR052698">
    <property type="entry name" value="MoCofactor_Util/Proc"/>
</dbReference>
<dbReference type="InterPro" id="IPR036291">
    <property type="entry name" value="NAD(P)-bd_dom_sf"/>
</dbReference>
<dbReference type="Gene3D" id="3.40.50.720">
    <property type="entry name" value="NAD(P)-binding Rossmann-like Domain"/>
    <property type="match status" value="1"/>
</dbReference>
<dbReference type="PANTHER" id="PTHR30388">
    <property type="entry name" value="ALDEHYDE OXIDOREDUCTASE MOLYBDENUM COFACTOR ASSEMBLY PROTEIN"/>
    <property type="match status" value="1"/>
</dbReference>
<keyword evidence="4" id="KW-1185">Reference proteome</keyword>
<dbReference type="RefSeq" id="WP_175483208.1">
    <property type="nucleotide sequence ID" value="NZ_FODS01000010.1"/>
</dbReference>
<feature type="domain" description="XdhC- CoxI" evidence="1">
    <location>
        <begin position="11"/>
        <end position="72"/>
    </location>
</feature>